<accession>A0A0V1B9N4</accession>
<reference evidence="1 2" key="1">
    <citation type="submission" date="2015-01" db="EMBL/GenBank/DDBJ databases">
        <title>Evolution of Trichinella species and genotypes.</title>
        <authorList>
            <person name="Korhonen P.K."/>
            <person name="Edoardo P."/>
            <person name="Giuseppe L.R."/>
            <person name="Gasser R.B."/>
        </authorList>
    </citation>
    <scope>NUCLEOTIDE SEQUENCE [LARGE SCALE GENOMIC DNA]</scope>
    <source>
        <strain evidence="1">ISS3</strain>
    </source>
</reference>
<comment type="caution">
    <text evidence="1">The sequence shown here is derived from an EMBL/GenBank/DDBJ whole genome shotgun (WGS) entry which is preliminary data.</text>
</comment>
<sequence length="87" mass="10181">MQILWPLYFFDLSNVGLCIRLWKWTDLTVHASHNGKQEIVHKATTMTAFDQPCIFQAALFTRRSKYEQYKLHAELKTIINTIIPSVV</sequence>
<proteinExistence type="predicted"/>
<name>A0A0V1B9N4_TRISP</name>
<protein>
    <submittedName>
        <fullName evidence="1">Uncharacterized protein</fullName>
    </submittedName>
</protein>
<gene>
    <name evidence="1" type="ORF">T01_11522</name>
</gene>
<evidence type="ECO:0000313" key="2">
    <source>
        <dbReference type="Proteomes" id="UP000054776"/>
    </source>
</evidence>
<dbReference type="InParanoid" id="A0A0V1B9N4"/>
<dbReference type="EMBL" id="JYDH01000079">
    <property type="protein sequence ID" value="KRY33663.1"/>
    <property type="molecule type" value="Genomic_DNA"/>
</dbReference>
<dbReference type="Proteomes" id="UP000054776">
    <property type="component" value="Unassembled WGS sequence"/>
</dbReference>
<keyword evidence="2" id="KW-1185">Reference proteome</keyword>
<evidence type="ECO:0000313" key="1">
    <source>
        <dbReference type="EMBL" id="KRY33663.1"/>
    </source>
</evidence>
<dbReference type="AlphaFoldDB" id="A0A0V1B9N4"/>
<organism evidence="1 2">
    <name type="scientific">Trichinella spiralis</name>
    <name type="common">Trichina worm</name>
    <dbReference type="NCBI Taxonomy" id="6334"/>
    <lineage>
        <taxon>Eukaryota</taxon>
        <taxon>Metazoa</taxon>
        <taxon>Ecdysozoa</taxon>
        <taxon>Nematoda</taxon>
        <taxon>Enoplea</taxon>
        <taxon>Dorylaimia</taxon>
        <taxon>Trichinellida</taxon>
        <taxon>Trichinellidae</taxon>
        <taxon>Trichinella</taxon>
    </lineage>
</organism>